<comment type="subcellular location">
    <subcellularLocation>
        <location evidence="1 9">Nucleus</location>
        <location evidence="1 9">Nucleolus</location>
    </subcellularLocation>
</comment>
<dbReference type="OrthoDB" id="448446at2759"/>
<evidence type="ECO:0000256" key="8">
    <source>
        <dbReference type="ARBA" id="ARBA00025053"/>
    </source>
</evidence>
<feature type="compositionally biased region" description="Polar residues" evidence="10">
    <location>
        <begin position="286"/>
        <end position="295"/>
    </location>
</feature>
<feature type="compositionally biased region" description="Basic residues" evidence="10">
    <location>
        <begin position="363"/>
        <end position="378"/>
    </location>
</feature>
<keyword evidence="6 9" id="KW-0539">Nucleus</keyword>
<dbReference type="Proteomes" id="UP000320762">
    <property type="component" value="Unassembled WGS sequence"/>
</dbReference>
<dbReference type="AlphaFoldDB" id="A0A550C5T7"/>
<dbReference type="GO" id="GO:0030686">
    <property type="term" value="C:90S preribosome"/>
    <property type="evidence" value="ECO:0007669"/>
    <property type="project" value="TreeGrafter"/>
</dbReference>
<evidence type="ECO:0000256" key="10">
    <source>
        <dbReference type="SAM" id="MobiDB-lite"/>
    </source>
</evidence>
<keyword evidence="4 9" id="KW-0698">rRNA processing</keyword>
<dbReference type="STRING" id="97359.A0A550C5T7"/>
<reference evidence="11 12" key="1">
    <citation type="journal article" date="2019" name="New Phytol.">
        <title>Comparative genomics reveals unique wood-decay strategies and fruiting body development in the Schizophyllaceae.</title>
        <authorList>
            <person name="Almasi E."/>
            <person name="Sahu N."/>
            <person name="Krizsan K."/>
            <person name="Balint B."/>
            <person name="Kovacs G.M."/>
            <person name="Kiss B."/>
            <person name="Cseklye J."/>
            <person name="Drula E."/>
            <person name="Henrissat B."/>
            <person name="Nagy I."/>
            <person name="Chovatia M."/>
            <person name="Adam C."/>
            <person name="LaButti K."/>
            <person name="Lipzen A."/>
            <person name="Riley R."/>
            <person name="Grigoriev I.V."/>
            <person name="Nagy L.G."/>
        </authorList>
    </citation>
    <scope>NUCLEOTIDE SEQUENCE [LARGE SCALE GENOMIC DNA]</scope>
    <source>
        <strain evidence="11 12">NL-1724</strain>
    </source>
</reference>
<feature type="compositionally biased region" description="Acidic residues" evidence="10">
    <location>
        <begin position="119"/>
        <end position="132"/>
    </location>
</feature>
<feature type="compositionally biased region" description="Pro residues" evidence="10">
    <location>
        <begin position="235"/>
        <end position="244"/>
    </location>
</feature>
<comment type="caution">
    <text evidence="11">The sequence shown here is derived from an EMBL/GenBank/DDBJ whole genome shotgun (WGS) entry which is preliminary data.</text>
</comment>
<evidence type="ECO:0000256" key="7">
    <source>
        <dbReference type="ARBA" id="ARBA00023274"/>
    </source>
</evidence>
<evidence type="ECO:0000313" key="11">
    <source>
        <dbReference type="EMBL" id="TRM60168.1"/>
    </source>
</evidence>
<keyword evidence="12" id="KW-1185">Reference proteome</keyword>
<evidence type="ECO:0000256" key="9">
    <source>
        <dbReference type="RuleBase" id="RU368027"/>
    </source>
</evidence>
<evidence type="ECO:0000256" key="6">
    <source>
        <dbReference type="ARBA" id="ARBA00023242"/>
    </source>
</evidence>
<evidence type="ECO:0000256" key="4">
    <source>
        <dbReference type="ARBA" id="ARBA00022552"/>
    </source>
</evidence>
<dbReference type="InterPro" id="IPR009292">
    <property type="entry name" value="RRP36"/>
</dbReference>
<keyword evidence="7 9" id="KW-0687">Ribonucleoprotein</keyword>
<feature type="compositionally biased region" description="Basic and acidic residues" evidence="10">
    <location>
        <begin position="299"/>
        <end position="324"/>
    </location>
</feature>
<evidence type="ECO:0000256" key="2">
    <source>
        <dbReference type="ARBA" id="ARBA00009418"/>
    </source>
</evidence>
<evidence type="ECO:0000313" key="12">
    <source>
        <dbReference type="Proteomes" id="UP000320762"/>
    </source>
</evidence>
<comment type="subunit">
    <text evidence="9">Associates with 90S and pre-40S pre-ribosomal particles.</text>
</comment>
<proteinExistence type="inferred from homology"/>
<dbReference type="GO" id="GO:0000462">
    <property type="term" value="P:maturation of SSU-rRNA from tricistronic rRNA transcript (SSU-rRNA, 5.8S rRNA, LSU-rRNA)"/>
    <property type="evidence" value="ECO:0007669"/>
    <property type="project" value="TreeGrafter"/>
</dbReference>
<comment type="function">
    <text evidence="8 9">Component of the 90S pre-ribosome involved in the maturation of rRNAs. Required for early cleavages of the pre-RNAs in the 40S ribosomal subunit maturation pathway.</text>
</comment>
<accession>A0A550C5T7</accession>
<evidence type="ECO:0000256" key="5">
    <source>
        <dbReference type="ARBA" id="ARBA00023054"/>
    </source>
</evidence>
<dbReference type="PANTHER" id="PTHR21738:SF0">
    <property type="entry name" value="RIBOSOMAL RNA PROCESSING PROTEIN 36 HOMOLOG"/>
    <property type="match status" value="1"/>
</dbReference>
<protein>
    <recommendedName>
        <fullName evidence="9">rRNA biogenesis protein RRP36</fullName>
    </recommendedName>
</protein>
<evidence type="ECO:0000256" key="3">
    <source>
        <dbReference type="ARBA" id="ARBA00022517"/>
    </source>
</evidence>
<sequence>MPRRPRPNTRTPPTNAKGDDTRTKAHKPARASDAHSKATTSRVAVPSSKKRPALIDEDEDVSEEDRLNSQDETEDGEDDMSDEDGLMPEEEEDDDDIDADRVVQWVDDDEETMGRDVEGESDEEEEYSDEETAPAQGRKEDIVHISDIPFGTLRKAQRSLAQAVEDESDSGSEDASSDSEADDSGPETTTPERVEWSAHPKKDIAKRSSKHAPTEVTSKKPVTRRRQVVEAPNIVPTPGPPLPPLTGELAPQKFKQSYAFLADMHRTELATLRDNLSRARKLLANSPGTSTTSARANAVHRDKRDEVEQRALERAAKEERERRAQGKGSWYMKEKERRELLTRARHDALAAEGGKSAVSKAIDKKRKKIAQKEKKARPYAKGTNADRPVKRRKVA</sequence>
<feature type="region of interest" description="Disordered" evidence="10">
    <location>
        <begin position="156"/>
        <end position="249"/>
    </location>
</feature>
<gene>
    <name evidence="11" type="ORF">BD626DRAFT_505696</name>
</gene>
<dbReference type="GO" id="GO:0005730">
    <property type="term" value="C:nucleolus"/>
    <property type="evidence" value="ECO:0007669"/>
    <property type="project" value="UniProtKB-SubCell"/>
</dbReference>
<dbReference type="Pfam" id="PF06102">
    <property type="entry name" value="RRP36"/>
    <property type="match status" value="1"/>
</dbReference>
<comment type="similarity">
    <text evidence="2 9">Belongs to the RRP36 family.</text>
</comment>
<feature type="compositionally biased region" description="Acidic residues" evidence="10">
    <location>
        <begin position="164"/>
        <end position="185"/>
    </location>
</feature>
<feature type="region of interest" description="Disordered" evidence="10">
    <location>
        <begin position="347"/>
        <end position="395"/>
    </location>
</feature>
<dbReference type="EMBL" id="VDMD01000023">
    <property type="protein sequence ID" value="TRM60168.1"/>
    <property type="molecule type" value="Genomic_DNA"/>
</dbReference>
<feature type="region of interest" description="Disordered" evidence="10">
    <location>
        <begin position="1"/>
        <end position="144"/>
    </location>
</feature>
<keyword evidence="3 9" id="KW-0690">Ribosome biogenesis</keyword>
<keyword evidence="5" id="KW-0175">Coiled coil</keyword>
<name>A0A550C5T7_9AGAR</name>
<feature type="compositionally biased region" description="Basic and acidic residues" evidence="10">
    <location>
        <begin position="190"/>
        <end position="206"/>
    </location>
</feature>
<organism evidence="11 12">
    <name type="scientific">Schizophyllum amplum</name>
    <dbReference type="NCBI Taxonomy" id="97359"/>
    <lineage>
        <taxon>Eukaryota</taxon>
        <taxon>Fungi</taxon>
        <taxon>Dikarya</taxon>
        <taxon>Basidiomycota</taxon>
        <taxon>Agaricomycotina</taxon>
        <taxon>Agaricomycetes</taxon>
        <taxon>Agaricomycetidae</taxon>
        <taxon>Agaricales</taxon>
        <taxon>Schizophyllaceae</taxon>
        <taxon>Schizophyllum</taxon>
    </lineage>
</organism>
<dbReference type="PANTHER" id="PTHR21738">
    <property type="entry name" value="RIBOSOMAL RNA PROCESSING PROTEIN 36 HOMOLOG"/>
    <property type="match status" value="1"/>
</dbReference>
<evidence type="ECO:0000256" key="1">
    <source>
        <dbReference type="ARBA" id="ARBA00004604"/>
    </source>
</evidence>
<feature type="region of interest" description="Disordered" evidence="10">
    <location>
        <begin position="283"/>
        <end position="335"/>
    </location>
</feature>
<feature type="compositionally biased region" description="Acidic residues" evidence="10">
    <location>
        <begin position="71"/>
        <end position="98"/>
    </location>
</feature>